<dbReference type="RefSeq" id="XP_003670579.1">
    <property type="nucleotide sequence ID" value="XM_003670531.1"/>
</dbReference>
<dbReference type="GeneID" id="11497173"/>
<gene>
    <name evidence="2" type="primary">NDAI0F00170</name>
    <name evidence="2" type="ordered locus">NDAI_0F00170</name>
</gene>
<dbReference type="InterPro" id="IPR042432">
    <property type="entry name" value="Coa1_fungi"/>
</dbReference>
<reference evidence="2 3" key="1">
    <citation type="journal article" date="2011" name="Proc. Natl. Acad. Sci. U.S.A.">
        <title>Evolutionary erosion of yeast sex chromosomes by mating-type switching accidents.</title>
        <authorList>
            <person name="Gordon J.L."/>
            <person name="Armisen D."/>
            <person name="Proux-Wera E."/>
            <person name="Oheigeartaigh S.S."/>
            <person name="Byrne K.P."/>
            <person name="Wolfe K.H."/>
        </authorList>
    </citation>
    <scope>NUCLEOTIDE SEQUENCE [LARGE SCALE GENOMIC DNA]</scope>
    <source>
        <strain evidence="3">ATCC 10597 / BCRC 20456 / CBS 421 / NBRC 0211 / NRRL Y-12639</strain>
    </source>
</reference>
<evidence type="ECO:0000313" key="3">
    <source>
        <dbReference type="Proteomes" id="UP000000689"/>
    </source>
</evidence>
<proteinExistence type="predicted"/>
<dbReference type="GO" id="GO:0033617">
    <property type="term" value="P:mitochondrial respiratory chain complex IV assembly"/>
    <property type="evidence" value="ECO:0007669"/>
    <property type="project" value="EnsemblFungi"/>
</dbReference>
<dbReference type="Proteomes" id="UP000000689">
    <property type="component" value="Chromosome 6"/>
</dbReference>
<dbReference type="AlphaFoldDB" id="G0WC25"/>
<dbReference type="EMBL" id="HE580272">
    <property type="protein sequence ID" value="CCD25336.1"/>
    <property type="molecule type" value="Genomic_DNA"/>
</dbReference>
<keyword evidence="1" id="KW-0812">Transmembrane</keyword>
<dbReference type="Pfam" id="PF08695">
    <property type="entry name" value="Coa1"/>
    <property type="match status" value="1"/>
</dbReference>
<dbReference type="KEGG" id="ndi:NDAI_0F00170"/>
<feature type="transmembrane region" description="Helical" evidence="1">
    <location>
        <begin position="73"/>
        <end position="93"/>
    </location>
</feature>
<dbReference type="OrthoDB" id="2100652at2759"/>
<sequence>MIRNQMCRSVLLITGCRCSPLSYTNYRLFSSISTLNATATSAPEAEIILKNKDKPLRIERELPDPREDRRKQIFGFIGFSVAITASLALLFNYEKTESPIISTSLYQLRRSPITTELLGENIEFAGLTPWVFGQLNPVKGKIDIKFYIKGDKGKTGVVKLVADRANRSEEFLIHEWSVTVDDKHIDLLEETPFKVD</sequence>
<organism evidence="2 3">
    <name type="scientific">Naumovozyma dairenensis (strain ATCC 10597 / BCRC 20456 / CBS 421 / NBRC 0211 / NRRL Y-12639)</name>
    <name type="common">Saccharomyces dairenensis</name>
    <dbReference type="NCBI Taxonomy" id="1071378"/>
    <lineage>
        <taxon>Eukaryota</taxon>
        <taxon>Fungi</taxon>
        <taxon>Dikarya</taxon>
        <taxon>Ascomycota</taxon>
        <taxon>Saccharomycotina</taxon>
        <taxon>Saccharomycetes</taxon>
        <taxon>Saccharomycetales</taxon>
        <taxon>Saccharomycetaceae</taxon>
        <taxon>Naumovozyma</taxon>
    </lineage>
</organism>
<dbReference type="STRING" id="1071378.G0WC25"/>
<dbReference type="GO" id="GO:0005743">
    <property type="term" value="C:mitochondrial inner membrane"/>
    <property type="evidence" value="ECO:0007669"/>
    <property type="project" value="EnsemblFungi"/>
</dbReference>
<accession>G0WC25</accession>
<evidence type="ECO:0000313" key="2">
    <source>
        <dbReference type="EMBL" id="CCD25336.1"/>
    </source>
</evidence>
<evidence type="ECO:0000256" key="1">
    <source>
        <dbReference type="SAM" id="Phobius"/>
    </source>
</evidence>
<protein>
    <submittedName>
        <fullName evidence="2">Uncharacterized protein</fullName>
    </submittedName>
</protein>
<dbReference type="eggNOG" id="ENOG502RZQV">
    <property type="taxonomic scope" value="Eukaryota"/>
</dbReference>
<dbReference type="OMA" id="EFLIHEW"/>
<keyword evidence="3" id="KW-1185">Reference proteome</keyword>
<dbReference type="InterPro" id="IPR014807">
    <property type="entry name" value="Coa1"/>
</dbReference>
<name>G0WC25_NAUDC</name>
<dbReference type="PANTHER" id="PTHR28523">
    <property type="entry name" value="CYTOCHROME C OXIDASE ASSEMBLY FACTOR 1"/>
    <property type="match status" value="1"/>
</dbReference>
<keyword evidence="1" id="KW-1133">Transmembrane helix</keyword>
<dbReference type="PANTHER" id="PTHR28523:SF1">
    <property type="entry name" value="CYTOCHROME C OXIDASE ASSEMBLY FACTOR 1"/>
    <property type="match status" value="1"/>
</dbReference>
<keyword evidence="1" id="KW-0472">Membrane</keyword>
<dbReference type="HOGENOM" id="CLU_092488_2_1_1"/>